<keyword evidence="3" id="KW-1185">Reference proteome</keyword>
<gene>
    <name evidence="2" type="ORF">HPB51_005876</name>
</gene>
<feature type="signal peptide" evidence="1">
    <location>
        <begin position="1"/>
        <end position="21"/>
    </location>
</feature>
<dbReference type="Proteomes" id="UP000821866">
    <property type="component" value="Chromosome 9"/>
</dbReference>
<reference evidence="2" key="2">
    <citation type="submission" date="2021-09" db="EMBL/GenBank/DDBJ databases">
        <authorList>
            <person name="Jia N."/>
            <person name="Wang J."/>
            <person name="Shi W."/>
            <person name="Du L."/>
            <person name="Sun Y."/>
            <person name="Zhan W."/>
            <person name="Jiang J."/>
            <person name="Wang Q."/>
            <person name="Zhang B."/>
            <person name="Ji P."/>
            <person name="Sakyi L.B."/>
            <person name="Cui X."/>
            <person name="Yuan T."/>
            <person name="Jiang B."/>
            <person name="Yang W."/>
            <person name="Lam T.T.-Y."/>
            <person name="Chang Q."/>
            <person name="Ding S."/>
            <person name="Wang X."/>
            <person name="Zhu J."/>
            <person name="Ruan X."/>
            <person name="Zhao L."/>
            <person name="Wei J."/>
            <person name="Que T."/>
            <person name="Du C."/>
            <person name="Cheng J."/>
            <person name="Dai P."/>
            <person name="Han X."/>
            <person name="Huang E."/>
            <person name="Gao Y."/>
            <person name="Liu J."/>
            <person name="Shao H."/>
            <person name="Ye R."/>
            <person name="Li L."/>
            <person name="Wei W."/>
            <person name="Wang X."/>
            <person name="Wang C."/>
            <person name="Huo Q."/>
            <person name="Li W."/>
            <person name="Guo W."/>
            <person name="Chen H."/>
            <person name="Chen S."/>
            <person name="Zhou L."/>
            <person name="Zhou L."/>
            <person name="Ni X."/>
            <person name="Tian J."/>
            <person name="Zhou Y."/>
            <person name="Sheng Y."/>
            <person name="Liu T."/>
            <person name="Pan Y."/>
            <person name="Xia L."/>
            <person name="Li J."/>
            <person name="Zhao F."/>
            <person name="Cao W."/>
        </authorList>
    </citation>
    <scope>NUCLEOTIDE SEQUENCE</scope>
    <source>
        <strain evidence="2">Rmic-2018</strain>
        <tissue evidence="2">Larvae</tissue>
    </source>
</reference>
<sequence>MAGGALQAALAAALLLAGCGGRCPAGVDGHGSGGAGAPSSAPLAGDDQRQLKLDAVRHQILSKLSLRERPPQHRESAPPLARELALEALRRVHLLPEPRALEDQGAPDPRQEDDYYGRTAEIIAFAEPGQFFSLLPGNFFFPLHFRDDRVCLRKSVLPRFSPFPAHFSPHDASVTQDVRLFPRTLTRGR</sequence>
<evidence type="ECO:0000313" key="3">
    <source>
        <dbReference type="Proteomes" id="UP000821866"/>
    </source>
</evidence>
<dbReference type="Gene3D" id="2.60.120.970">
    <property type="match status" value="1"/>
</dbReference>
<organism evidence="2 3">
    <name type="scientific">Rhipicephalus microplus</name>
    <name type="common">Cattle tick</name>
    <name type="synonym">Boophilus microplus</name>
    <dbReference type="NCBI Taxonomy" id="6941"/>
    <lineage>
        <taxon>Eukaryota</taxon>
        <taxon>Metazoa</taxon>
        <taxon>Ecdysozoa</taxon>
        <taxon>Arthropoda</taxon>
        <taxon>Chelicerata</taxon>
        <taxon>Arachnida</taxon>
        <taxon>Acari</taxon>
        <taxon>Parasitiformes</taxon>
        <taxon>Ixodida</taxon>
        <taxon>Ixodoidea</taxon>
        <taxon>Ixodidae</taxon>
        <taxon>Rhipicephalinae</taxon>
        <taxon>Rhipicephalus</taxon>
        <taxon>Boophilus</taxon>
    </lineage>
</organism>
<comment type="caution">
    <text evidence="2">The sequence shown here is derived from an EMBL/GenBank/DDBJ whole genome shotgun (WGS) entry which is preliminary data.</text>
</comment>
<dbReference type="AlphaFoldDB" id="A0A9J6D454"/>
<accession>A0A9J6D454</accession>
<feature type="chain" id="PRO_5039931933" evidence="1">
    <location>
        <begin position="22"/>
        <end position="189"/>
    </location>
</feature>
<reference evidence="2" key="1">
    <citation type="journal article" date="2020" name="Cell">
        <title>Large-Scale Comparative Analyses of Tick Genomes Elucidate Their Genetic Diversity and Vector Capacities.</title>
        <authorList>
            <consortium name="Tick Genome and Microbiome Consortium (TIGMIC)"/>
            <person name="Jia N."/>
            <person name="Wang J."/>
            <person name="Shi W."/>
            <person name="Du L."/>
            <person name="Sun Y."/>
            <person name="Zhan W."/>
            <person name="Jiang J.F."/>
            <person name="Wang Q."/>
            <person name="Zhang B."/>
            <person name="Ji P."/>
            <person name="Bell-Sakyi L."/>
            <person name="Cui X.M."/>
            <person name="Yuan T.T."/>
            <person name="Jiang B.G."/>
            <person name="Yang W.F."/>
            <person name="Lam T.T."/>
            <person name="Chang Q.C."/>
            <person name="Ding S.J."/>
            <person name="Wang X.J."/>
            <person name="Zhu J.G."/>
            <person name="Ruan X.D."/>
            <person name="Zhao L."/>
            <person name="Wei J.T."/>
            <person name="Ye R.Z."/>
            <person name="Que T.C."/>
            <person name="Du C.H."/>
            <person name="Zhou Y.H."/>
            <person name="Cheng J.X."/>
            <person name="Dai P.F."/>
            <person name="Guo W.B."/>
            <person name="Han X.H."/>
            <person name="Huang E.J."/>
            <person name="Li L.F."/>
            <person name="Wei W."/>
            <person name="Gao Y.C."/>
            <person name="Liu J.Z."/>
            <person name="Shao H.Z."/>
            <person name="Wang X."/>
            <person name="Wang C.C."/>
            <person name="Yang T.C."/>
            <person name="Huo Q.B."/>
            <person name="Li W."/>
            <person name="Chen H.Y."/>
            <person name="Chen S.E."/>
            <person name="Zhou L.G."/>
            <person name="Ni X.B."/>
            <person name="Tian J.H."/>
            <person name="Sheng Y."/>
            <person name="Liu T."/>
            <person name="Pan Y.S."/>
            <person name="Xia L.Y."/>
            <person name="Li J."/>
            <person name="Zhao F."/>
            <person name="Cao W.C."/>
        </authorList>
    </citation>
    <scope>NUCLEOTIDE SEQUENCE</scope>
    <source>
        <strain evidence="2">Rmic-2018</strain>
    </source>
</reference>
<dbReference type="VEuPathDB" id="VectorBase:LOC119178229"/>
<name>A0A9J6D454_RHIMP</name>
<evidence type="ECO:0000256" key="1">
    <source>
        <dbReference type="SAM" id="SignalP"/>
    </source>
</evidence>
<proteinExistence type="predicted"/>
<evidence type="ECO:0000313" key="2">
    <source>
        <dbReference type="EMBL" id="KAH8008829.1"/>
    </source>
</evidence>
<protein>
    <submittedName>
        <fullName evidence="2">Uncharacterized protein</fullName>
    </submittedName>
</protein>
<dbReference type="EMBL" id="JABSTU010000011">
    <property type="protein sequence ID" value="KAH8008829.1"/>
    <property type="molecule type" value="Genomic_DNA"/>
</dbReference>
<keyword evidence="1" id="KW-0732">Signal</keyword>